<dbReference type="NCBIfam" id="TIGR03696">
    <property type="entry name" value="Rhs_assc_core"/>
    <property type="match status" value="1"/>
</dbReference>
<keyword evidence="4" id="KW-1185">Reference proteome</keyword>
<keyword evidence="1" id="KW-0175">Coiled coil</keyword>
<evidence type="ECO:0000313" key="3">
    <source>
        <dbReference type="EMBL" id="MBA8806680.1"/>
    </source>
</evidence>
<reference evidence="3 4" key="1">
    <citation type="submission" date="2020-07" db="EMBL/GenBank/DDBJ databases">
        <title>Sequencing the genomes of 1000 actinobacteria strains.</title>
        <authorList>
            <person name="Klenk H.-P."/>
        </authorList>
    </citation>
    <scope>NUCLEOTIDE SEQUENCE [LARGE SCALE GENOMIC DNA]</scope>
    <source>
        <strain evidence="3 4">DSM 44121</strain>
    </source>
</reference>
<organism evidence="3 4">
    <name type="scientific">Promicromonospora sukumoe</name>
    <dbReference type="NCBI Taxonomy" id="88382"/>
    <lineage>
        <taxon>Bacteria</taxon>
        <taxon>Bacillati</taxon>
        <taxon>Actinomycetota</taxon>
        <taxon>Actinomycetes</taxon>
        <taxon>Micrococcales</taxon>
        <taxon>Promicromonosporaceae</taxon>
        <taxon>Promicromonospora</taxon>
    </lineage>
</organism>
<accession>A0A7W3J5I1</accession>
<dbReference type="PANTHER" id="PTHR32305:SF17">
    <property type="entry name" value="TRNA NUCLEASE WAPA"/>
    <property type="match status" value="1"/>
</dbReference>
<dbReference type="PANTHER" id="PTHR32305">
    <property type="match status" value="1"/>
</dbReference>
<feature type="compositionally biased region" description="Low complexity" evidence="2">
    <location>
        <begin position="75"/>
        <end position="93"/>
    </location>
</feature>
<evidence type="ECO:0000256" key="1">
    <source>
        <dbReference type="SAM" id="Coils"/>
    </source>
</evidence>
<dbReference type="InterPro" id="IPR050708">
    <property type="entry name" value="T6SS_VgrG/RHS"/>
</dbReference>
<evidence type="ECO:0000256" key="2">
    <source>
        <dbReference type="SAM" id="MobiDB-lite"/>
    </source>
</evidence>
<proteinExistence type="predicted"/>
<dbReference type="InterPro" id="IPR006530">
    <property type="entry name" value="YD"/>
</dbReference>
<dbReference type="Gene3D" id="2.180.10.10">
    <property type="entry name" value="RHS repeat-associated core"/>
    <property type="match status" value="2"/>
</dbReference>
<dbReference type="InterPro" id="IPR031325">
    <property type="entry name" value="RHS_repeat"/>
</dbReference>
<dbReference type="Pfam" id="PF05593">
    <property type="entry name" value="RHS_repeat"/>
    <property type="match status" value="3"/>
</dbReference>
<evidence type="ECO:0000313" key="4">
    <source>
        <dbReference type="Proteomes" id="UP000540568"/>
    </source>
</evidence>
<protein>
    <submittedName>
        <fullName evidence="3">RHS repeat-associated protein</fullName>
    </submittedName>
</protein>
<gene>
    <name evidence="3" type="ORF">FHX71_000622</name>
</gene>
<name>A0A7W3J5I1_9MICO</name>
<comment type="caution">
    <text evidence="3">The sequence shown here is derived from an EMBL/GenBank/DDBJ whole genome shotgun (WGS) entry which is preliminary data.</text>
</comment>
<dbReference type="InterPro" id="IPR022385">
    <property type="entry name" value="Rhs_assc_core"/>
</dbReference>
<feature type="coiled-coil region" evidence="1">
    <location>
        <begin position="2006"/>
        <end position="2040"/>
    </location>
</feature>
<feature type="region of interest" description="Disordered" evidence="2">
    <location>
        <begin position="75"/>
        <end position="101"/>
    </location>
</feature>
<dbReference type="NCBIfam" id="TIGR01643">
    <property type="entry name" value="YD_repeat_2x"/>
    <property type="match status" value="2"/>
</dbReference>
<dbReference type="RefSeq" id="WP_182614373.1">
    <property type="nucleotide sequence ID" value="NZ_JACGWV010000001.1"/>
</dbReference>
<dbReference type="Proteomes" id="UP000540568">
    <property type="component" value="Unassembled WGS sequence"/>
</dbReference>
<sequence>MTGKGRDQAADHGRTNRRAWGPALIGAGLTLALVVPATVPAAAAENPSVAERQSWSLDERAEHDREFAGDLQLPEALPATEAEPEAVAVSVPDPRTHEAPITVTPDARNFILSGTKAGTAAPDDIRATVGGLPVQLESPGKSARRAAGLTALSAPENVRVTTLDDASARALGVEALLTVAHAPQAGQVGAAGLGMSVDYEGLTGGNPELASRLGLVSLPVCALSTPEVPECQVQTPLSGQENQVEAGTVSAVVEVPATGAERAVAGGRTAPALERGTTSEAMVLAVAADAAGSEGDWKATSLSGAAAWETTEGTGSFTWSYPFRAPGTAGGLVPEVSLSYDSGSVDGRVASANTQTSEIGEGWDLTAGGYVERKFVPCVDDQASSNNEAPNNADYDTGDLCWKNDNATLVLGGKATDLVKDEASGKWRLEADDNTKVESLTGGWNADEDKEYWRVTTADGTQYWFGRDKRASDDPVTSLYSAWTVPVFGNHPGEPCYENAANGGFAASSCRKTWRWNLDYVVDTSGNTMTYRYSREWNNYGRNNNKTDVANADYVRGGFLDRIDYGTRSATLTATPSAVMDFSYAERCIPTSTFDCGTLNAETRDHWPDVPQDQMCSVDSSSCSGRTAPTFFTRKRLSGVETKILKADGTYRSVDSWALTHSFPDAGDGLDALWLDEVTHTGKGGGSNIALPATQFGSVQRANRVAAGADRSAMNRMRIGEIRTESGAMLTVTYAGADCTPTSTPTAPQSNTRRCMPVWWTPAGNEDPVMEWFHKYVVTKVIDDPRDGGSDPTVTSYSYSGGTAWRYTDDELTLKKHRTWSDWRGYATLNIYTGDTARNPDITRTRTQYEYFRGMHADRESPSGGTKSVQVDGVNDLDQWAGMVRKETVFNDSAVVSTTVNTPWRSSATATDADGDAAFYTGTERTETTTTTPDRTGGNLVTRTVTDFDDLGRPEAVSDLGDVALASDDTCIRTTYIDNTTADIHILDTVRQVETVGVACSASPARPADVVSVQRYAYDGGADGALPTKGLVTTTQEAASHSGTTPVYVNVERTTYDGFGRPDTTKDANDRVTTTRYDTVQNLTTGTTVTSPDPDGSGALVAHKTTTVLDPAWGVPTRITAPDGRVTSGTYDALGRLTSVWEPGRVQGTDTASRTYAYTVRSTGVNAVTTSTLKHDASGYLTSVTLYDGLLRERQTQTTSASDLATGRVITDTTYDTRGLAVLKNHAWHNTAAPGTTIVTTSAAVPGRTLTEYDGAGRVTEELFQVDEDAENYDNGDYVLKWSTTTEHRGDRTLVDPPTGGTPTTTITDGRGRTIALRQHTGGSTATSFVETTYVYDDADRLIRAVDDATNTWTYKYDLRGRKTRTTDPDKGQTDTTYDAVGNVLTTTDARGSVIGYTYDALDRKTTMREGGTDGTIRARWAYDRLANGLMVSGQPTSSTRVVGTGTAATEITTTIDGYEAHGQPTATTTTIPATVGGVSLGTLAKAWTTQYTYTATGKPDTTKYPSGGGLPSETLDLAYDAADQVRGLGGNPGHGLYVAAADYKPTGEVARLSLGNTHAYVQDRDYEFGTNRLIGSTVVAEAPDGTAVDVQHAAYTWDHAGNLTSVFDTPAANLGGRAHDRQCYRYDGLGRLTQAWTPATVQCATNPDTANLGGAAPYWHTYSHDTVGNRTQVVENALPNGTAAQTQNYTRPTPGPNAVRPHTVTSVTTTGRGAGTSTYSWDASGNMTGRNLAGQATQQLTWDVEGELADVRQDGNGDGDTTDANERDSYVYTADGERILRTQDGTTTLYLGYQELTLTHGTGTVTGQRYYTFAGQTIATRTGYYFADVTTIIGDHHNTGTVQIPNVAGPANRVHRYTDPYGKARGPHTGQGADGGADGNWSGEHGYLDKPMDTSGLTAIGARMYDSAIGAFVSVDPIMDLADPLQWNGYAYSHNNPTTFSDPTGERELCETGYTCRNGRDGSITHTKKKPKPKPTIWDISSRLRYSSYYSIFRPLPPVLPVDPRQRALQQIQAAKLQLARATANAARERAERARYAAKAAAYNERVQLAKAAGLNRGAAQVAAGDLRSSLLWGQAGYSGSGPNILGSGATVDDFPKQGSLQANIGGCIGLCGTLAGGYDLNHGWYGYAGGGPGVELGASAGVSLTSGISPGVSAGISGAGSVGPWAMSGYGNFGPQGGFDGGSAGLGLGAGWRYGAHIETGVTVTER</sequence>
<dbReference type="EMBL" id="JACGWV010000001">
    <property type="protein sequence ID" value="MBA8806680.1"/>
    <property type="molecule type" value="Genomic_DNA"/>
</dbReference>